<reference evidence="1 2" key="1">
    <citation type="journal article" date="2013" name="Proc. Natl. Acad. Sci. U.S.A.">
        <title>Structure of the archaeal head-tailed virus HSTV-1 completes the HK97 fold story.</title>
        <authorList>
            <person name="Pietila M.K."/>
            <person name="Laurinmaki P."/>
            <person name="Russell D.A."/>
            <person name="Ko C.C."/>
            <person name="Jacobs-Sera D."/>
            <person name="Hendrix R.W."/>
            <person name="Bamford D.H."/>
            <person name="Butcher S.J."/>
        </authorList>
    </citation>
    <scope>NUCLEOTIDE SEQUENCE [LARGE SCALE GENOMIC DNA]</scope>
</reference>
<accession>R9QTN0</accession>
<gene>
    <name evidence="1" type="primary">20</name>
    <name evidence="1" type="ORF">HSTV1_20</name>
</gene>
<organism evidence="1 2">
    <name type="scientific">Haloarcula sinaiiensis tailed virus 1</name>
    <dbReference type="NCBI Taxonomy" id="1262530"/>
    <lineage>
        <taxon>Viruses</taxon>
        <taxon>Duplodnaviria</taxon>
        <taxon>Heunggongvirae</taxon>
        <taxon>Uroviricota</taxon>
        <taxon>Caudoviricetes</taxon>
        <taxon>Kirjokansivirales</taxon>
        <taxon>Shortaselviridae</taxon>
        <taxon>Lonfivirus</taxon>
        <taxon>Lonfivirus codicilli</taxon>
        <taxon>Lonfivirus HSTV1</taxon>
    </lineage>
</organism>
<evidence type="ECO:0000313" key="1">
    <source>
        <dbReference type="EMBL" id="AGC34565.1"/>
    </source>
</evidence>
<keyword evidence="2" id="KW-1185">Reference proteome</keyword>
<dbReference type="GeneID" id="16151502"/>
<sequence length="129" mass="14428">MLVRFDLDKLEDELGDEVQRFIVEFASELVNQLKQEAPVGATGDLQRSIQIFRTGGGQVLLGTRLSYAMDVWQGQPPHTPDFEAIEVWARRKLGDEDLAGPVFRSIQKSGTEPNDFVGRSIDNAIQRIA</sequence>
<protein>
    <submittedName>
        <fullName evidence="1">Uncharacterized protein</fullName>
    </submittedName>
</protein>
<dbReference type="Pfam" id="PF04883">
    <property type="entry name" value="HK97-gp10_like"/>
    <property type="match status" value="1"/>
</dbReference>
<evidence type="ECO:0000313" key="2">
    <source>
        <dbReference type="Proteomes" id="UP000014319"/>
    </source>
</evidence>
<dbReference type="InterPro" id="IPR010064">
    <property type="entry name" value="HK97-gp10_tail"/>
</dbReference>
<proteinExistence type="predicted"/>
<dbReference type="Proteomes" id="UP000014319">
    <property type="component" value="Genome"/>
</dbReference>
<name>R9QTN0_9CAUD</name>
<dbReference type="KEGG" id="vg:16151502"/>
<dbReference type="EMBL" id="KC117378">
    <property type="protein sequence ID" value="AGC34565.1"/>
    <property type="molecule type" value="Genomic_DNA"/>
</dbReference>
<dbReference type="RefSeq" id="YP_008083070.1">
    <property type="nucleotide sequence ID" value="NC_021471.1"/>
</dbReference>